<feature type="transmembrane region" description="Helical" evidence="1">
    <location>
        <begin position="38"/>
        <end position="58"/>
    </location>
</feature>
<evidence type="ECO:0000313" key="3">
    <source>
        <dbReference type="EMBL" id="SBW11420.1"/>
    </source>
</evidence>
<feature type="transmembrane region" description="Helical" evidence="1">
    <location>
        <begin position="166"/>
        <end position="185"/>
    </location>
</feature>
<keyword evidence="3" id="KW-0808">Transferase</keyword>
<dbReference type="InterPro" id="IPR050879">
    <property type="entry name" value="Acyltransferase_3"/>
</dbReference>
<accession>A0A212KIA4</accession>
<keyword evidence="1" id="KW-0812">Transmembrane</keyword>
<gene>
    <name evidence="3" type="ORF">KL86APRO_20186</name>
</gene>
<feature type="transmembrane region" description="Helical" evidence="1">
    <location>
        <begin position="280"/>
        <end position="296"/>
    </location>
</feature>
<feature type="transmembrane region" description="Helical" evidence="1">
    <location>
        <begin position="317"/>
        <end position="338"/>
    </location>
</feature>
<dbReference type="GO" id="GO:0016020">
    <property type="term" value="C:membrane"/>
    <property type="evidence" value="ECO:0007669"/>
    <property type="project" value="TreeGrafter"/>
</dbReference>
<feature type="transmembrane region" description="Helical" evidence="1">
    <location>
        <begin position="256"/>
        <end position="274"/>
    </location>
</feature>
<feature type="domain" description="Acyltransferase 3" evidence="2">
    <location>
        <begin position="35"/>
        <end position="365"/>
    </location>
</feature>
<keyword evidence="1" id="KW-1133">Transmembrane helix</keyword>
<organism evidence="3">
    <name type="scientific">uncultured Alphaproteobacteria bacterium</name>
    <dbReference type="NCBI Taxonomy" id="91750"/>
    <lineage>
        <taxon>Bacteria</taxon>
        <taxon>Pseudomonadati</taxon>
        <taxon>Pseudomonadota</taxon>
        <taxon>Alphaproteobacteria</taxon>
        <taxon>environmental samples</taxon>
    </lineage>
</organism>
<feature type="transmembrane region" description="Helical" evidence="1">
    <location>
        <begin position="226"/>
        <end position="244"/>
    </location>
</feature>
<dbReference type="AlphaFoldDB" id="A0A212KIA4"/>
<protein>
    <submittedName>
        <fullName evidence="3">Putative Acyltransferase 3</fullName>
    </submittedName>
</protein>
<dbReference type="EMBL" id="FLUO01000002">
    <property type="protein sequence ID" value="SBW11420.1"/>
    <property type="molecule type" value="Genomic_DNA"/>
</dbReference>
<evidence type="ECO:0000259" key="2">
    <source>
        <dbReference type="Pfam" id="PF01757"/>
    </source>
</evidence>
<reference evidence="3" key="1">
    <citation type="submission" date="2016-04" db="EMBL/GenBank/DDBJ databases">
        <authorList>
            <person name="Evans L.H."/>
            <person name="Alamgir A."/>
            <person name="Owens N."/>
            <person name="Weber N.D."/>
            <person name="Virtaneva K."/>
            <person name="Barbian K."/>
            <person name="Babar A."/>
            <person name="Rosenke K."/>
        </authorList>
    </citation>
    <scope>NUCLEOTIDE SEQUENCE</scope>
    <source>
        <strain evidence="3">86</strain>
    </source>
</reference>
<sequence length="397" mass="43979">MAFFQAWLRRVSATGRSRLPDLLAPPASPHQSYRNLDGLRLIASVGIVLFHYNIYLSHAIPYTRPFTQQFPYFVDLFFVISGIVIAMVYGGRLDTPRRYAAFVSARLARLYPLHLATLLLYAAIGGLALAGALRVVNPERYDFHDFFPNLLLVHAWGFGEGFSFNYVSWSVSAEFFCYLVFPLLLRAIRGGPGRGALAVVLIAVVAELATALILEHFPAPPGYNVSFVRRAVVGFSLGVYVYLHRDLWTRRIGTRAIRRLGTLGFFAMLAVLMSDAPSELSLGLVYGVVFLHFVADEKGVALVPAWKGFSGFAELTYAVYMLHTVAATVVVSFVFPRLFGTADWVVAASLVAALVATYVMAVLAYRFLEDPARKAWRRATDRWLLGGRPEPGRAAAE</sequence>
<evidence type="ECO:0000256" key="1">
    <source>
        <dbReference type="SAM" id="Phobius"/>
    </source>
</evidence>
<dbReference type="GO" id="GO:0016747">
    <property type="term" value="F:acyltransferase activity, transferring groups other than amino-acyl groups"/>
    <property type="evidence" value="ECO:0007669"/>
    <property type="project" value="InterPro"/>
</dbReference>
<dbReference type="Pfam" id="PF01757">
    <property type="entry name" value="Acyl_transf_3"/>
    <property type="match status" value="1"/>
</dbReference>
<dbReference type="PANTHER" id="PTHR23028">
    <property type="entry name" value="ACETYLTRANSFERASE"/>
    <property type="match status" value="1"/>
</dbReference>
<keyword evidence="3" id="KW-0012">Acyltransferase</keyword>
<feature type="transmembrane region" description="Helical" evidence="1">
    <location>
        <begin position="344"/>
        <end position="368"/>
    </location>
</feature>
<dbReference type="InterPro" id="IPR002656">
    <property type="entry name" value="Acyl_transf_3_dom"/>
</dbReference>
<feature type="transmembrane region" description="Helical" evidence="1">
    <location>
        <begin position="110"/>
        <end position="133"/>
    </location>
</feature>
<feature type="transmembrane region" description="Helical" evidence="1">
    <location>
        <begin position="197"/>
        <end position="214"/>
    </location>
</feature>
<proteinExistence type="predicted"/>
<name>A0A212KIA4_9PROT</name>
<dbReference type="GO" id="GO:0000271">
    <property type="term" value="P:polysaccharide biosynthetic process"/>
    <property type="evidence" value="ECO:0007669"/>
    <property type="project" value="TreeGrafter"/>
</dbReference>
<keyword evidence="1" id="KW-0472">Membrane</keyword>
<feature type="transmembrane region" description="Helical" evidence="1">
    <location>
        <begin position="70"/>
        <end position="89"/>
    </location>
</feature>
<dbReference type="PANTHER" id="PTHR23028:SF53">
    <property type="entry name" value="ACYL_TRANSF_3 DOMAIN-CONTAINING PROTEIN"/>
    <property type="match status" value="1"/>
</dbReference>